<dbReference type="GO" id="GO:0043335">
    <property type="term" value="P:protein unfolding"/>
    <property type="evidence" value="ECO:0007669"/>
    <property type="project" value="TreeGrafter"/>
</dbReference>
<evidence type="ECO:0000256" key="9">
    <source>
        <dbReference type="ARBA" id="ARBA00023306"/>
    </source>
</evidence>
<keyword evidence="7 11" id="KW-0143">Chaperone</keyword>
<evidence type="ECO:0000259" key="13">
    <source>
        <dbReference type="Pfam" id="PF05698"/>
    </source>
</evidence>
<dbReference type="GO" id="GO:0015031">
    <property type="term" value="P:protein transport"/>
    <property type="evidence" value="ECO:0007669"/>
    <property type="project" value="UniProtKB-UniRule"/>
</dbReference>
<dbReference type="EC" id="5.2.1.8" evidence="3 11"/>
<dbReference type="RefSeq" id="WP_337334272.1">
    <property type="nucleotide sequence ID" value="NZ_JBBDHC010000002.1"/>
</dbReference>
<evidence type="ECO:0000256" key="10">
    <source>
        <dbReference type="ARBA" id="ARBA00029986"/>
    </source>
</evidence>
<evidence type="ECO:0000313" key="15">
    <source>
        <dbReference type="Proteomes" id="UP001364472"/>
    </source>
</evidence>
<dbReference type="HAMAP" id="MF_00303">
    <property type="entry name" value="Trigger_factor_Tig"/>
    <property type="match status" value="1"/>
</dbReference>
<dbReference type="Proteomes" id="UP001364472">
    <property type="component" value="Unassembled WGS sequence"/>
</dbReference>
<dbReference type="Pfam" id="PF05697">
    <property type="entry name" value="Trigger_N"/>
    <property type="match status" value="1"/>
</dbReference>
<evidence type="ECO:0000256" key="6">
    <source>
        <dbReference type="ARBA" id="ARBA00023110"/>
    </source>
</evidence>
<dbReference type="InterPro" id="IPR005215">
    <property type="entry name" value="Trig_fac"/>
</dbReference>
<gene>
    <name evidence="11 14" type="primary">tig</name>
    <name evidence="14" type="ORF">WB794_02550</name>
</gene>
<comment type="catalytic activity">
    <reaction evidence="1 11">
        <text>[protein]-peptidylproline (omega=180) = [protein]-peptidylproline (omega=0)</text>
        <dbReference type="Rhea" id="RHEA:16237"/>
        <dbReference type="Rhea" id="RHEA-COMP:10747"/>
        <dbReference type="Rhea" id="RHEA-COMP:10748"/>
        <dbReference type="ChEBI" id="CHEBI:83833"/>
        <dbReference type="ChEBI" id="CHEBI:83834"/>
        <dbReference type="EC" id="5.2.1.8"/>
    </reaction>
</comment>
<evidence type="ECO:0000256" key="5">
    <source>
        <dbReference type="ARBA" id="ARBA00022618"/>
    </source>
</evidence>
<dbReference type="SUPFAM" id="SSF102735">
    <property type="entry name" value="Trigger factor ribosome-binding domain"/>
    <property type="match status" value="1"/>
</dbReference>
<dbReference type="GO" id="GO:0043022">
    <property type="term" value="F:ribosome binding"/>
    <property type="evidence" value="ECO:0007669"/>
    <property type="project" value="TreeGrafter"/>
</dbReference>
<dbReference type="Gene3D" id="3.30.70.1050">
    <property type="entry name" value="Trigger factor ribosome-binding domain"/>
    <property type="match status" value="1"/>
</dbReference>
<evidence type="ECO:0000256" key="11">
    <source>
        <dbReference type="HAMAP-Rule" id="MF_00303"/>
    </source>
</evidence>
<comment type="similarity">
    <text evidence="2 11">Belongs to the FKBP-type PPIase family. Tig subfamily.</text>
</comment>
<evidence type="ECO:0000256" key="2">
    <source>
        <dbReference type="ARBA" id="ARBA00005464"/>
    </source>
</evidence>
<dbReference type="InterPro" id="IPR027304">
    <property type="entry name" value="Trigger_fact/SurA_dom_sf"/>
</dbReference>
<dbReference type="NCBIfam" id="TIGR00115">
    <property type="entry name" value="tig"/>
    <property type="match status" value="1"/>
</dbReference>
<dbReference type="InterPro" id="IPR036611">
    <property type="entry name" value="Trigger_fac_ribosome-bd_sf"/>
</dbReference>
<evidence type="ECO:0000256" key="1">
    <source>
        <dbReference type="ARBA" id="ARBA00000971"/>
    </source>
</evidence>
<feature type="domain" description="Trigger factor C-terminal" evidence="13">
    <location>
        <begin position="264"/>
        <end position="414"/>
    </location>
</feature>
<keyword evidence="5 11" id="KW-0132">Cell division</keyword>
<dbReference type="GO" id="GO:0005737">
    <property type="term" value="C:cytoplasm"/>
    <property type="evidence" value="ECO:0007669"/>
    <property type="project" value="UniProtKB-SubCell"/>
</dbReference>
<organism evidence="14 15">
    <name type="scientific">Denitratimonas tolerans</name>
    <dbReference type="NCBI Taxonomy" id="1338420"/>
    <lineage>
        <taxon>Bacteria</taxon>
        <taxon>Pseudomonadati</taxon>
        <taxon>Pseudomonadota</taxon>
        <taxon>Gammaproteobacteria</taxon>
        <taxon>Lysobacterales</taxon>
        <taxon>Lysobacteraceae</taxon>
        <taxon>Denitratimonas</taxon>
    </lineage>
</organism>
<evidence type="ECO:0000313" key="14">
    <source>
        <dbReference type="EMBL" id="MEJ1248560.1"/>
    </source>
</evidence>
<comment type="function">
    <text evidence="11">Involved in protein export. Acts as a chaperone by maintaining the newly synthesized protein in an open conformation. Functions as a peptidyl-prolyl cis-trans isomerase.</text>
</comment>
<dbReference type="PANTHER" id="PTHR30560:SF3">
    <property type="entry name" value="TRIGGER FACTOR-LIKE PROTEIN TIG, CHLOROPLASTIC"/>
    <property type="match status" value="1"/>
</dbReference>
<dbReference type="GO" id="GO:0003755">
    <property type="term" value="F:peptidyl-prolyl cis-trans isomerase activity"/>
    <property type="evidence" value="ECO:0007669"/>
    <property type="project" value="UniProtKB-UniRule"/>
</dbReference>
<keyword evidence="8 11" id="KW-0413">Isomerase</keyword>
<accession>A0AAW9QUT6</accession>
<dbReference type="GO" id="GO:0051083">
    <property type="term" value="P:'de novo' cotranslational protein folding"/>
    <property type="evidence" value="ECO:0007669"/>
    <property type="project" value="TreeGrafter"/>
</dbReference>
<evidence type="ECO:0000256" key="4">
    <source>
        <dbReference type="ARBA" id="ARBA00016902"/>
    </source>
</evidence>
<keyword evidence="6 11" id="KW-0697">Rotamase</keyword>
<evidence type="ECO:0000256" key="8">
    <source>
        <dbReference type="ARBA" id="ARBA00023235"/>
    </source>
</evidence>
<evidence type="ECO:0000256" key="3">
    <source>
        <dbReference type="ARBA" id="ARBA00013194"/>
    </source>
</evidence>
<evidence type="ECO:0000259" key="12">
    <source>
        <dbReference type="Pfam" id="PF05697"/>
    </source>
</evidence>
<dbReference type="Pfam" id="PF05698">
    <property type="entry name" value="Trigger_C"/>
    <property type="match status" value="1"/>
</dbReference>
<dbReference type="Gene3D" id="1.10.3120.10">
    <property type="entry name" value="Trigger factor, C-terminal domain"/>
    <property type="match status" value="1"/>
</dbReference>
<dbReference type="SUPFAM" id="SSF54534">
    <property type="entry name" value="FKBP-like"/>
    <property type="match status" value="1"/>
</dbReference>
<comment type="caution">
    <text evidence="14">The sequence shown here is derived from an EMBL/GenBank/DDBJ whole genome shotgun (WGS) entry which is preliminary data.</text>
</comment>
<dbReference type="GO" id="GO:0051301">
    <property type="term" value="P:cell division"/>
    <property type="evidence" value="ECO:0007669"/>
    <property type="project" value="UniProtKB-KW"/>
</dbReference>
<dbReference type="PANTHER" id="PTHR30560">
    <property type="entry name" value="TRIGGER FACTOR CHAPERONE AND PEPTIDYL-PROLYL CIS/TRANS ISOMERASE"/>
    <property type="match status" value="1"/>
</dbReference>
<dbReference type="AlphaFoldDB" id="A0AAW9QUT6"/>
<dbReference type="SUPFAM" id="SSF109998">
    <property type="entry name" value="Triger factor/SurA peptide-binding domain-like"/>
    <property type="match status" value="1"/>
</dbReference>
<keyword evidence="9 11" id="KW-0131">Cell cycle</keyword>
<comment type="domain">
    <text evidence="11">Consists of 3 domains; the N-terminus binds the ribosome, the middle domain has PPIase activity, while the C-terminus has intrinsic chaperone activity on its own.</text>
</comment>
<dbReference type="EMBL" id="JBBDHC010000002">
    <property type="protein sequence ID" value="MEJ1248560.1"/>
    <property type="molecule type" value="Genomic_DNA"/>
</dbReference>
<keyword evidence="11" id="KW-0963">Cytoplasm</keyword>
<feature type="domain" description="Trigger factor ribosome-binding bacterial" evidence="12">
    <location>
        <begin position="1"/>
        <end position="144"/>
    </location>
</feature>
<dbReference type="Gene3D" id="3.10.50.40">
    <property type="match status" value="1"/>
</dbReference>
<proteinExistence type="inferred from homology"/>
<dbReference type="InterPro" id="IPR046357">
    <property type="entry name" value="PPIase_dom_sf"/>
</dbReference>
<reference evidence="14 15" key="1">
    <citation type="journal article" date="2016" name="Antonie Van Leeuwenhoek">
        <title>Denitratimonas tolerans gen. nov., sp. nov., a denitrifying bacterium isolated from a bioreactor for tannery wastewater treatment.</title>
        <authorList>
            <person name="Han S.I."/>
            <person name="Kim J.O."/>
            <person name="Lee Y.R."/>
            <person name="Ekpeghere K.I."/>
            <person name="Koh S.C."/>
            <person name="Whang K.S."/>
        </authorList>
    </citation>
    <scope>NUCLEOTIDE SEQUENCE [LARGE SCALE GENOMIC DNA]</scope>
    <source>
        <strain evidence="14 15">KACC 17565</strain>
    </source>
</reference>
<evidence type="ECO:0000256" key="7">
    <source>
        <dbReference type="ARBA" id="ARBA00023186"/>
    </source>
</evidence>
<dbReference type="InterPro" id="IPR008881">
    <property type="entry name" value="Trigger_fac_ribosome-bd_bac"/>
</dbReference>
<protein>
    <recommendedName>
        <fullName evidence="4 11">Trigger factor</fullName>
        <shortName evidence="11">TF</shortName>
        <ecNumber evidence="3 11">5.2.1.8</ecNumber>
    </recommendedName>
    <alternativeName>
        <fullName evidence="10 11">PPIase</fullName>
    </alternativeName>
</protein>
<name>A0AAW9QUT6_9GAMM</name>
<keyword evidence="15" id="KW-1185">Reference proteome</keyword>
<dbReference type="GO" id="GO:0044183">
    <property type="term" value="F:protein folding chaperone"/>
    <property type="evidence" value="ECO:0007669"/>
    <property type="project" value="TreeGrafter"/>
</dbReference>
<comment type="subcellular location">
    <subcellularLocation>
        <location evidence="11">Cytoplasm</location>
    </subcellularLocation>
    <text evidence="11">About half TF is bound to the ribosome near the polypeptide exit tunnel while the other half is free in the cytoplasm.</text>
</comment>
<dbReference type="PIRSF" id="PIRSF003095">
    <property type="entry name" value="Trigger_factor"/>
    <property type="match status" value="1"/>
</dbReference>
<dbReference type="InterPro" id="IPR008880">
    <property type="entry name" value="Trigger_fac_C"/>
</dbReference>
<dbReference type="InterPro" id="IPR037041">
    <property type="entry name" value="Trigger_fac_C_sf"/>
</dbReference>
<sequence length="436" mass="47719">MQVSIENVGTLGRKLTVSVPSDQLESTIRQRLNDLSRTVRLKGFRPGKVPGKVIEQRFGAQVRSEAVGDLIQRSFNEAVQKENLRPAVQPQIETSGLPEGGEFKYVATFEVMPEIGTIDVSALKITRPVAEVVDADIDRMIDTLRQQRRTWEDVQRPAQKGDLVMFESVATTDSGRIPAEGVDRSGTVLGSGGILVELEEQLVGLGAGDARSVEATFPADYRNPALAGKAAKIEVKVVRVSESKLPALDDAFFAAFGIPSGGAERFRVEVRSNLERELKGALMVRLKNDVIAKLLASHADLDVPGRMIEAEARGLARQAAEQARSQGQEVPKEVSFEPFLGQAKQRVTAAVLLGELARQNNIRLDPARLQEMMQLIASTYEEPEQVIELYRKDPQLLDGLRSRVIEDQVIDWIADHADASTTTLSFEDVMNSGAAA</sequence>